<evidence type="ECO:0000256" key="9">
    <source>
        <dbReference type="ARBA" id="ARBA00023136"/>
    </source>
</evidence>
<feature type="compositionally biased region" description="Basic residues" evidence="12">
    <location>
        <begin position="3219"/>
        <end position="3231"/>
    </location>
</feature>
<dbReference type="GO" id="GO:0009887">
    <property type="term" value="P:animal organ morphogenesis"/>
    <property type="evidence" value="ECO:0007669"/>
    <property type="project" value="UniProtKB-ARBA"/>
</dbReference>
<feature type="domain" description="Cadherin" evidence="15">
    <location>
        <begin position="2145"/>
        <end position="2250"/>
    </location>
</feature>
<feature type="domain" description="Cadherin" evidence="15">
    <location>
        <begin position="654"/>
        <end position="760"/>
    </location>
</feature>
<dbReference type="FunFam" id="2.60.40.60:FF:000102">
    <property type="entry name" value="Dachsous cadherin-related 1b"/>
    <property type="match status" value="1"/>
</dbReference>
<accession>A0A5E4N5I1</accession>
<feature type="domain" description="Cadherin" evidence="15">
    <location>
        <begin position="1516"/>
        <end position="1618"/>
    </location>
</feature>
<keyword evidence="9 13" id="KW-0472">Membrane</keyword>
<feature type="domain" description="Cadherin" evidence="15">
    <location>
        <begin position="763"/>
        <end position="869"/>
    </location>
</feature>
<feature type="domain" description="Cadherin" evidence="15">
    <location>
        <begin position="2666"/>
        <end position="2775"/>
    </location>
</feature>
<feature type="domain" description="Cadherin" evidence="15">
    <location>
        <begin position="553"/>
        <end position="653"/>
    </location>
</feature>
<keyword evidence="2" id="KW-1003">Cell membrane</keyword>
<dbReference type="FunFam" id="2.60.40.60:FF:000226">
    <property type="entry name" value="Dachsous, isoform B"/>
    <property type="match status" value="1"/>
</dbReference>
<dbReference type="GO" id="GO:0005886">
    <property type="term" value="C:plasma membrane"/>
    <property type="evidence" value="ECO:0007669"/>
    <property type="project" value="UniProtKB-SubCell"/>
</dbReference>
<feature type="domain" description="Cadherin" evidence="15">
    <location>
        <begin position="118"/>
        <end position="229"/>
    </location>
</feature>
<dbReference type="FunFam" id="2.60.40.60:FF:000033">
    <property type="entry name" value="FAT atypical cadherin 1"/>
    <property type="match status" value="1"/>
</dbReference>
<evidence type="ECO:0000256" key="12">
    <source>
        <dbReference type="SAM" id="MobiDB-lite"/>
    </source>
</evidence>
<keyword evidence="4 14" id="KW-0732">Signal</keyword>
<feature type="domain" description="Cadherin" evidence="15">
    <location>
        <begin position="1188"/>
        <end position="1295"/>
    </location>
</feature>
<dbReference type="Proteomes" id="UP000325440">
    <property type="component" value="Unassembled WGS sequence"/>
</dbReference>
<feature type="compositionally biased region" description="Polar residues" evidence="12">
    <location>
        <begin position="3271"/>
        <end position="3288"/>
    </location>
</feature>
<dbReference type="FunFam" id="2.60.40.60:FF:000020">
    <property type="entry name" value="Dachsous cadherin-related 1b"/>
    <property type="match status" value="7"/>
</dbReference>
<evidence type="ECO:0000313" key="17">
    <source>
        <dbReference type="Proteomes" id="UP000325440"/>
    </source>
</evidence>
<dbReference type="FunFam" id="2.60.40.60:FF:000021">
    <property type="entry name" value="FAT atypical cadherin 1"/>
    <property type="match status" value="1"/>
</dbReference>
<evidence type="ECO:0000256" key="6">
    <source>
        <dbReference type="ARBA" id="ARBA00022837"/>
    </source>
</evidence>
<proteinExistence type="predicted"/>
<feature type="domain" description="Cadherin" evidence="15">
    <location>
        <begin position="2035"/>
        <end position="2144"/>
    </location>
</feature>
<evidence type="ECO:0000256" key="8">
    <source>
        <dbReference type="ARBA" id="ARBA00022989"/>
    </source>
</evidence>
<dbReference type="GO" id="GO:0008104">
    <property type="term" value="P:intracellular protein localization"/>
    <property type="evidence" value="ECO:0007669"/>
    <property type="project" value="UniProtKB-ARBA"/>
</dbReference>
<dbReference type="SUPFAM" id="SSF49313">
    <property type="entry name" value="Cadherin-like"/>
    <property type="match status" value="27"/>
</dbReference>
<keyword evidence="7" id="KW-0130">Cell adhesion</keyword>
<evidence type="ECO:0000256" key="4">
    <source>
        <dbReference type="ARBA" id="ARBA00022729"/>
    </source>
</evidence>
<feature type="domain" description="Cadherin" evidence="15">
    <location>
        <begin position="1927"/>
        <end position="2032"/>
    </location>
</feature>
<dbReference type="FunFam" id="2.60.40.60:FF:000140">
    <property type="entry name" value="Dachsous cadherin-related 1"/>
    <property type="match status" value="1"/>
</dbReference>
<feature type="compositionally biased region" description="Low complexity" evidence="12">
    <location>
        <begin position="3182"/>
        <end position="3194"/>
    </location>
</feature>
<feature type="domain" description="Cadherin" evidence="15">
    <location>
        <begin position="2353"/>
        <end position="2458"/>
    </location>
</feature>
<feature type="domain" description="Cadherin" evidence="15">
    <location>
        <begin position="349"/>
        <end position="447"/>
    </location>
</feature>
<dbReference type="GO" id="GO:0001736">
    <property type="term" value="P:establishment of planar polarity"/>
    <property type="evidence" value="ECO:0007669"/>
    <property type="project" value="UniProtKB-ARBA"/>
</dbReference>
<feature type="domain" description="Cadherin" evidence="15">
    <location>
        <begin position="870"/>
        <end position="975"/>
    </location>
</feature>
<keyword evidence="6 11" id="KW-0106">Calcium</keyword>
<dbReference type="GO" id="GO:0048731">
    <property type="term" value="P:system development"/>
    <property type="evidence" value="ECO:0007669"/>
    <property type="project" value="UniProtKB-ARBA"/>
</dbReference>
<dbReference type="FunFam" id="2.60.40.60:FF:000353">
    <property type="entry name" value="Dachsous, isoform B"/>
    <property type="match status" value="1"/>
</dbReference>
<name>A0A5E4N5I1_9HEMI</name>
<dbReference type="PROSITE" id="PS00232">
    <property type="entry name" value="CADHERIN_1"/>
    <property type="match status" value="15"/>
</dbReference>
<evidence type="ECO:0000256" key="1">
    <source>
        <dbReference type="ARBA" id="ARBA00004251"/>
    </source>
</evidence>
<feature type="region of interest" description="Disordered" evidence="12">
    <location>
        <begin position="2976"/>
        <end position="3020"/>
    </location>
</feature>
<dbReference type="Gene3D" id="2.60.40.60">
    <property type="entry name" value="Cadherins"/>
    <property type="match status" value="27"/>
</dbReference>
<dbReference type="PANTHER" id="PTHR24026:SF126">
    <property type="entry name" value="PROTOCADHERIN FAT 4"/>
    <property type="match status" value="1"/>
</dbReference>
<gene>
    <name evidence="16" type="ORF">CINCED_3A024082</name>
</gene>
<feature type="domain" description="Cadherin" evidence="15">
    <location>
        <begin position="2788"/>
        <end position="2879"/>
    </location>
</feature>
<feature type="domain" description="Cadherin" evidence="15">
    <location>
        <begin position="1296"/>
        <end position="1406"/>
    </location>
</feature>
<dbReference type="FunFam" id="2.60.40.60:FF:000081">
    <property type="entry name" value="protocadherin Fat 4"/>
    <property type="match status" value="1"/>
</dbReference>
<dbReference type="Pfam" id="PF00028">
    <property type="entry name" value="Cadherin"/>
    <property type="match status" value="23"/>
</dbReference>
<feature type="chain" id="PRO_5022863349" evidence="14">
    <location>
        <begin position="20"/>
        <end position="3301"/>
    </location>
</feature>
<feature type="domain" description="Cadherin" evidence="15">
    <location>
        <begin position="1822"/>
        <end position="1926"/>
    </location>
</feature>
<evidence type="ECO:0000313" key="16">
    <source>
        <dbReference type="EMBL" id="VVC39953.1"/>
    </source>
</evidence>
<feature type="domain" description="Cadherin" evidence="15">
    <location>
        <begin position="1407"/>
        <end position="1519"/>
    </location>
</feature>
<keyword evidence="5" id="KW-0677">Repeat</keyword>
<dbReference type="PROSITE" id="PS50268">
    <property type="entry name" value="CADHERIN_2"/>
    <property type="match status" value="27"/>
</dbReference>
<evidence type="ECO:0000256" key="14">
    <source>
        <dbReference type="SAM" id="SignalP"/>
    </source>
</evidence>
<comment type="subcellular location">
    <subcellularLocation>
        <location evidence="1">Cell membrane</location>
        <topology evidence="1">Single-pass type I membrane protein</topology>
    </subcellularLocation>
</comment>
<feature type="domain" description="Cadherin" evidence="15">
    <location>
        <begin position="1619"/>
        <end position="1718"/>
    </location>
</feature>
<feature type="domain" description="Cadherin" evidence="15">
    <location>
        <begin position="230"/>
        <end position="336"/>
    </location>
</feature>
<feature type="signal peptide" evidence="14">
    <location>
        <begin position="1"/>
        <end position="19"/>
    </location>
</feature>
<keyword evidence="3 13" id="KW-0812">Transmembrane</keyword>
<evidence type="ECO:0000256" key="10">
    <source>
        <dbReference type="ARBA" id="ARBA00023180"/>
    </source>
</evidence>
<evidence type="ECO:0000256" key="5">
    <source>
        <dbReference type="ARBA" id="ARBA00022737"/>
    </source>
</evidence>
<dbReference type="PANTHER" id="PTHR24026">
    <property type="entry name" value="FAT ATYPICAL CADHERIN-RELATED"/>
    <property type="match status" value="1"/>
</dbReference>
<feature type="region of interest" description="Disordered" evidence="12">
    <location>
        <begin position="3171"/>
        <end position="3301"/>
    </location>
</feature>
<feature type="domain" description="Cadherin" evidence="15">
    <location>
        <begin position="976"/>
        <end position="1081"/>
    </location>
</feature>
<protein>
    <submittedName>
        <fullName evidence="16">Cadherin,Cadherin-like,Catenin binding domain,Cadherin conserved site</fullName>
    </submittedName>
</protein>
<feature type="domain" description="Cadherin" evidence="15">
    <location>
        <begin position="448"/>
        <end position="552"/>
    </location>
</feature>
<dbReference type="InterPro" id="IPR015919">
    <property type="entry name" value="Cadherin-like_sf"/>
</dbReference>
<feature type="domain" description="Cadherin" evidence="15">
    <location>
        <begin position="1720"/>
        <end position="1821"/>
    </location>
</feature>
<feature type="transmembrane region" description="Helical" evidence="13">
    <location>
        <begin position="2903"/>
        <end position="2927"/>
    </location>
</feature>
<evidence type="ECO:0000256" key="13">
    <source>
        <dbReference type="SAM" id="Phobius"/>
    </source>
</evidence>
<evidence type="ECO:0000256" key="3">
    <source>
        <dbReference type="ARBA" id="ARBA00022692"/>
    </source>
</evidence>
<dbReference type="GO" id="GO:0007163">
    <property type="term" value="P:establishment or maintenance of cell polarity"/>
    <property type="evidence" value="ECO:0007669"/>
    <property type="project" value="UniProtKB-ARBA"/>
</dbReference>
<feature type="domain" description="Cadherin" evidence="15">
    <location>
        <begin position="2557"/>
        <end position="2665"/>
    </location>
</feature>
<feature type="compositionally biased region" description="Low complexity" evidence="12">
    <location>
        <begin position="3254"/>
        <end position="3269"/>
    </location>
</feature>
<dbReference type="CDD" id="cd11304">
    <property type="entry name" value="Cadherin_repeat"/>
    <property type="match status" value="27"/>
</dbReference>
<keyword evidence="10" id="KW-0325">Glycoprotein</keyword>
<feature type="domain" description="Cadherin" evidence="15">
    <location>
        <begin position="1082"/>
        <end position="1186"/>
    </location>
</feature>
<evidence type="ECO:0000256" key="7">
    <source>
        <dbReference type="ARBA" id="ARBA00022889"/>
    </source>
</evidence>
<dbReference type="SMART" id="SM00112">
    <property type="entry name" value="CA"/>
    <property type="match status" value="27"/>
</dbReference>
<reference evidence="16 17" key="1">
    <citation type="submission" date="2019-08" db="EMBL/GenBank/DDBJ databases">
        <authorList>
            <person name="Alioto T."/>
            <person name="Alioto T."/>
            <person name="Gomez Garrido J."/>
        </authorList>
    </citation>
    <scope>NUCLEOTIDE SEQUENCE [LARGE SCALE GENOMIC DNA]</scope>
</reference>
<keyword evidence="17" id="KW-1185">Reference proteome</keyword>
<feature type="domain" description="Cadherin" evidence="15">
    <location>
        <begin position="2459"/>
        <end position="2555"/>
    </location>
</feature>
<dbReference type="PRINTS" id="PR00205">
    <property type="entry name" value="CADHERIN"/>
</dbReference>
<dbReference type="InterPro" id="IPR002126">
    <property type="entry name" value="Cadherin-like_dom"/>
</dbReference>
<keyword evidence="8 13" id="KW-1133">Transmembrane helix</keyword>
<dbReference type="FunFam" id="2.60.40.60:FF:000007">
    <property type="entry name" value="Protocadherin alpha 2"/>
    <property type="match status" value="1"/>
</dbReference>
<dbReference type="GO" id="GO:0005509">
    <property type="term" value="F:calcium ion binding"/>
    <property type="evidence" value="ECO:0007669"/>
    <property type="project" value="UniProtKB-UniRule"/>
</dbReference>
<dbReference type="FunFam" id="2.60.40.60:FF:000092">
    <property type="entry name" value="Protocadherin 8"/>
    <property type="match status" value="1"/>
</dbReference>
<dbReference type="GO" id="GO:0007156">
    <property type="term" value="P:homophilic cell adhesion via plasma membrane adhesion molecules"/>
    <property type="evidence" value="ECO:0007669"/>
    <property type="project" value="InterPro"/>
</dbReference>
<evidence type="ECO:0000256" key="2">
    <source>
        <dbReference type="ARBA" id="ARBA00022475"/>
    </source>
</evidence>
<feature type="compositionally biased region" description="Low complexity" evidence="12">
    <location>
        <begin position="2986"/>
        <end position="3012"/>
    </location>
</feature>
<feature type="domain" description="Cadherin" evidence="15">
    <location>
        <begin position="20"/>
        <end position="117"/>
    </location>
</feature>
<sequence length="3301" mass="359794">MDLMPRWLWLLAAVAAAAAGEHERHLDVSESAPVGTRIGFIGDGSKDSGPPYLIVPVPGSAVDTDLVAEQNTGEIRTRVPLDRETRASYTLVAIPLSGENVRVVVNVIDENDNAPTFPSATMHVEFPENTPRDTKRTLNPARDLDLGQYNTQRYAIVAGNVNNAFRLSSHREKDGVLYLDLQINGYLDRETTAAYHLTIEAYDGGVPPLKGSMTVNVTVLDVNDNQPSFNQSRYYATVPENATVSTSILRVYATDVDDGDNGVVEYSISRRQSDKDGYFAIDRHTGVISVNRPLDYETREVHELVVVAKDRGDQPLETTAFVTVRVADVNDNQPDINVIFLSDDATPKISERAQPGEFVARISVHDPDSKQEYSDVNVTLQGGDGHFGLTTQDNIIYLVIVALPLDRESRPNYTLSVIATDAGSPPLHASKTFHLLVTDVNDNRPEFAAPEYWASVSETAEPGTSVLRVVATDKDEGDNAELTYKMRDPPPQWFQVHPETGVIATRERMDCERDPEPTFVVLAVDNGRPQQLTGTTTVHVTIHDLNDNEPIFDQSFYNADVSEDRAVGSCILKVSASDPDCGINSMVNFTLSENSGPFSIKSATGDICLAKPLDYETRKLYEFPVVATDRGGLSTSAVIKVDVQDVNDNWPVFSPSEYNVSIVWSTAEQGPIVTVRAKDLDSGSYGVVSYYLISAKGPDSEDAETSFRLDGNTGEIWAAQLRPGVYRLLVAARDGSGYEAAQVARVRIAVLAADAAKPYAVFVKSQYSFAVPEDAPVGTAVGTVAVSPNQSGLDDAESLRYSIHSDEADGYFTIDPVKGTIRTTAALDHESFESVLLNVKAYSATNKYYGAHTQVNVMIEDRNDNSPRFDSSSVRIAVPENVAAGSPVYTAHAVDPDSGANGEVHYELIASTQEPSYFQVDHNRGTISLIHGLDYETVHRLTVTVVARDSGTPQLSDNMTLVVDVQDVNDNPPVFERPHYAATVLESLPVNTQIVQVTALDGDSGNNARVTYRVSSGDSGGSLDVHPTTGWVYVRNPLDRETRDTYELTVVASDNGSPSPLAATVVVVITVADVNDNDPEFDRAQYEFHVEENRPAGTVFGAVSAADRDAGDNALVRYSLIPTNSSFNVNLYSGELSTKEPLDRESRAWHEVIVEARDQDGGARGRSRRVKVRVTITDVNDNAPVIVDPQQDVVAVREQQPPGVEVVTVKATDPDQGNNATLTYSILKGRDSDGNGEFFIDRITGVIRTKVSLDHEEKSMYRLSVAATDNGHPPKQTIRMLRVEVLDLNDNRPTFTSSSLVFQVKEDAAVGSIAGRIACSEGAGAASAGRGQVKYTLRHSDVSQQVFDLDRSTGALIVASTVDRETKSVYEMEVHALDTGASTNPQSSSVSVRVEVLDVNDNAPRWPVDPVTVTVVEDTTVGSVVYNFTATDADSEANAEIRYAVIEQSPTAPFALDPLTGTLTLVEPLDYETVREYVLVVRATDQAANASERLSADVTARLAVLDANDNGPMIVSPAFRRLYVDGSARPGDWLCDVVAVDRDSGDNGRTVYTIVSGNDKGTFAIGYDTGALVLARHADTGKKHALNITVADRGTPARYAYLQLEVAFTASAEQSVQFAHKTYTANVSEDSPVGSFVAKVTANSNDNRISYSIPEGVAENCFRVDRDRGIVTLQNRIDRERTSHYVFPVYATDEVKSSTDVVTLEVGVLDVNDHSPKFKHDACHTVMVPENQEPSIVRTVVAMDPDWGSNGQAVYSIIGGNGGNKFHLDPKTGELTAKTLDREVQAKYQLQITAQNRGSTTAGHCNLTVVVDDENDNNPNFEQSKYEAVLSEDVPPGTRVLGAKAHDADVGINAKITYSLSNQTENLFQIDNKTGVITTVGSLDRERTPNYWLQVVARDGGKYNPRSSTALVYVKVLDVNDNVPIFTKYPFTAEIQSHVQPGVDIVRVSTVDKDEGSNADVLYSFKDGQAAANKFRINPNTGVVTASSSLASDDGQVFHLEVIATDKGNPPQSSSGLLEIKIGDDFDRIPVMRFKNSTYRVTIPENLEQRDDVLEISAYRSDGRKQKVLYKLAPVNNEDGLFSVDEESGAIRVSKPEVLDYEAHRSGIHLVAIAQTDAAASVIMWGYADVWIYLSDQNDNSPVFAQREYTATVAEGSSKGAFVIRVTATDADDNENARLSYHLVDGNHDNAFVIDPTDSGIVKTNIVLDSEIRDAYKLTVIATDEGTPQMTGMATIRVIVIDINDNRPSFPPQSTINVREGLEVGSMITTVVANDVDTYPTLTYSWAPSVGQTERKLFALDRYSGRVSLIGSLDYEHTRAYRLGVIVSDSEHTASTELSVTVTDDNDNSPVFDRPYYTFTMTENVYGESSMQVVARDADSGSNGQIKYALVNDMNGFRIDQQTGVVTANRLKFEQKLLQKDFIDLLVSATDQGTPPLSAVVSVRANIHNTMHSNTVKFAQNEFRISIREDIFLGESFLKLLPGYSTNGTAQFKIVEGDEEKNFDLISPTGELFVKKNLDRETRDIYSLKITDSVNSSYVFVHVIIEDANDNAPQFTTNLQQSLSLPENTPVGHSIIRLTANDLDMPPNSDIFYEITSGNSRNYFNIDKNTGEIFVKSTLDCDLDVSEHNLVVKARDGAKMPDYPLATVKLLKIRLEDVNDNAPKFPVSEYLEFVGENEPIGALVFTAKATDADRGYFGQLNYTIASSASYSGADDSWKMFKIDQSSGLVTTNAVFDYETRNRYTFTITASDTGGKTTKVRVKIEIEGKDEFAPQFIERTFKFMVNTVDLPVGYVIGHVSATDRDKGPEGRVVYHLTTQNAYFKVNRTTGAIVVKKKIDSNFDVAQDISLVVTASSGKQGSLTNVSVVEISFDPLSQPGLNLASSSSGGQNAAAASATSSLVDWIIGVLSVVLLISLLLGGIMFYFHLKNKQHRNINKPELSGHQRTDNTYVDPGAFDTIPIRGVGGGQVVGQFAPPKYDEIPTYRNNSSTNSGAATTSDLSGSEKSGSSGRGSAEDDVEDEEIRMINERQNAEELSEVTARNTQEYLARLGIVDAQTVVVPPHLPEENRLSSRRRRRPMENIDMYDEDEATDGDITNMIYANEEELTGSYNWDYLLDWGPQYQPLAHVFNEIARLKDDANSVKSSNSAASANGSGVGGNGNGGGAGVCGPGAKSAAGKKMVPGAQQQQQQQQKSAPPPPPPLLTNMAPRALSSRQSAGSHHHHHHNHHHHQGPPPMLLVPRSPISHESNPGGFSQSVAMSPSFSPSLSPLANRSPSISPLHSAASTSVRQRHQTTETELRL</sequence>
<feature type="domain" description="Cadherin" evidence="15">
    <location>
        <begin position="2250"/>
        <end position="2352"/>
    </location>
</feature>
<dbReference type="InterPro" id="IPR020894">
    <property type="entry name" value="Cadherin_CS"/>
</dbReference>
<dbReference type="FunFam" id="2.60.40.60:FF:000015">
    <property type="entry name" value="FAT atypical cadherin 1"/>
    <property type="match status" value="2"/>
</dbReference>
<organism evidence="16 17">
    <name type="scientific">Cinara cedri</name>
    <dbReference type="NCBI Taxonomy" id="506608"/>
    <lineage>
        <taxon>Eukaryota</taxon>
        <taxon>Metazoa</taxon>
        <taxon>Ecdysozoa</taxon>
        <taxon>Arthropoda</taxon>
        <taxon>Hexapoda</taxon>
        <taxon>Insecta</taxon>
        <taxon>Pterygota</taxon>
        <taxon>Neoptera</taxon>
        <taxon>Paraneoptera</taxon>
        <taxon>Hemiptera</taxon>
        <taxon>Sternorrhyncha</taxon>
        <taxon>Aphidomorpha</taxon>
        <taxon>Aphidoidea</taxon>
        <taxon>Aphididae</taxon>
        <taxon>Lachninae</taxon>
        <taxon>Cinara</taxon>
    </lineage>
</organism>
<evidence type="ECO:0000259" key="15">
    <source>
        <dbReference type="PROSITE" id="PS50268"/>
    </source>
</evidence>
<dbReference type="EMBL" id="CABPRJ010001899">
    <property type="protein sequence ID" value="VVC39953.1"/>
    <property type="molecule type" value="Genomic_DNA"/>
</dbReference>
<dbReference type="FunFam" id="2.60.40.60:FF:000104">
    <property type="entry name" value="cadherin-23 isoform X1"/>
    <property type="match status" value="1"/>
</dbReference>
<dbReference type="OrthoDB" id="6252479at2759"/>
<evidence type="ECO:0000256" key="11">
    <source>
        <dbReference type="PROSITE-ProRule" id="PRU00043"/>
    </source>
</evidence>